<sequence length="394" mass="45194">MTLSPGGKRITTKRLVRHSPLAQRFLRSARNVLCRISQGAIRFLGNGLPVIICEIAFIGVRTRRIGSYSTVEVFYKHSEDNKKLRYETTIDSMSKWVGIGLFIWSIVCTVRCFTVSRRYRLFERKTKILIQNKVYGIRQYNEISYNTEPPRSTSARCAVRDAPDSPSTPGFLMRFWRNKHDKSLEESTIDTTITKSVNDTPNEPINSNTNEHVWELSLMKKSFFNPVHLILLWYHPLSLKHLMLAAAIAFQLFLLHQVYAGYVTDKSIIHGEVFNEYSKKFVEPRLFPYKRDVATSTHPDTVQIDVHTPHGKPSKNMHQASVPVSNRIRSLIEDEWHTPSKTQKGTFKGFPMSPIKNIQPSPAKGFRPANSWSINTSTSHLRSHPNTNPGTKHF</sequence>
<name>L0PEJ4_PNEJI</name>
<evidence type="ECO:0008006" key="9">
    <source>
        <dbReference type="Google" id="ProtNLM"/>
    </source>
</evidence>
<evidence type="ECO:0000256" key="5">
    <source>
        <dbReference type="SAM" id="MobiDB-lite"/>
    </source>
</evidence>
<feature type="compositionally biased region" description="Polar residues" evidence="5">
    <location>
        <begin position="370"/>
        <end position="394"/>
    </location>
</feature>
<organism evidence="8">
    <name type="scientific">Pneumocystis jirovecii</name>
    <name type="common">Human pneumocystis pneumonia agent</name>
    <dbReference type="NCBI Taxonomy" id="42068"/>
    <lineage>
        <taxon>Eukaryota</taxon>
        <taxon>Fungi</taxon>
        <taxon>Dikarya</taxon>
        <taxon>Ascomycota</taxon>
        <taxon>Taphrinomycotina</taxon>
        <taxon>Pneumocystomycetes</taxon>
        <taxon>Pneumocystaceae</taxon>
        <taxon>Pneumocystis</taxon>
    </lineage>
</organism>
<protein>
    <recommendedName>
        <fullName evidence="9">Nuclear rim protein 1</fullName>
    </recommendedName>
</protein>
<reference evidence="7 8" key="1">
    <citation type="journal article" date="2012" name="MBio">
        <title>De novo assembly of the Pneumocystis jirovecii genome from a single bronchoalveolar lavage fluid specimen from a patient.</title>
        <authorList>
            <person name="Cisse O.H."/>
            <person name="Pagni M."/>
            <person name="Hauser P.M."/>
        </authorList>
    </citation>
    <scope>NUCLEOTIDE SEQUENCE [LARGE SCALE GENOMIC DNA]</scope>
    <source>
        <strain evidence="7 8">SE8</strain>
    </source>
</reference>
<evidence type="ECO:0000256" key="4">
    <source>
        <dbReference type="ARBA" id="ARBA00023136"/>
    </source>
</evidence>
<dbReference type="PANTHER" id="PTHR28293">
    <property type="entry name" value="NUCLEAR RIM PROTEIN 1"/>
    <property type="match status" value="1"/>
</dbReference>
<dbReference type="AlphaFoldDB" id="L0PEJ4"/>
<gene>
    <name evidence="7" type="ORF">PNEJI1_002102</name>
</gene>
<evidence type="ECO:0000313" key="8">
    <source>
        <dbReference type="Proteomes" id="UP000010422"/>
    </source>
</evidence>
<keyword evidence="3 6" id="KW-1133">Transmembrane helix</keyword>
<dbReference type="GO" id="GO:0043007">
    <property type="term" value="P:maintenance of rDNA"/>
    <property type="evidence" value="ECO:0007669"/>
    <property type="project" value="TreeGrafter"/>
</dbReference>
<dbReference type="STRING" id="1209962.L0PEJ4"/>
<dbReference type="PANTHER" id="PTHR28293:SF1">
    <property type="entry name" value="NUCLEAR RIM PROTEIN 1"/>
    <property type="match status" value="1"/>
</dbReference>
<evidence type="ECO:0000256" key="2">
    <source>
        <dbReference type="ARBA" id="ARBA00022692"/>
    </source>
</evidence>
<dbReference type="Pfam" id="PF10332">
    <property type="entry name" value="DUF2418"/>
    <property type="match status" value="1"/>
</dbReference>
<dbReference type="EMBL" id="CAKM01000268">
    <property type="protein sequence ID" value="CCJ30816.1"/>
    <property type="molecule type" value="Genomic_DNA"/>
</dbReference>
<feature type="region of interest" description="Disordered" evidence="5">
    <location>
        <begin position="342"/>
        <end position="394"/>
    </location>
</feature>
<evidence type="ECO:0000256" key="6">
    <source>
        <dbReference type="SAM" id="Phobius"/>
    </source>
</evidence>
<evidence type="ECO:0000256" key="1">
    <source>
        <dbReference type="ARBA" id="ARBA00004127"/>
    </source>
</evidence>
<dbReference type="InterPro" id="IPR018819">
    <property type="entry name" value="Nur1/Mug154"/>
</dbReference>
<comment type="caution">
    <text evidence="7">The sequence shown here is derived from an EMBL/GenBank/DDBJ whole genome shotgun (WGS) entry which is preliminary data.</text>
</comment>
<evidence type="ECO:0000313" key="7">
    <source>
        <dbReference type="EMBL" id="CCJ30816.1"/>
    </source>
</evidence>
<dbReference type="VEuPathDB" id="FungiDB:PNEJI1_002102"/>
<dbReference type="GO" id="GO:0007096">
    <property type="term" value="P:regulation of exit from mitosis"/>
    <property type="evidence" value="ECO:0007669"/>
    <property type="project" value="TreeGrafter"/>
</dbReference>
<keyword evidence="4 6" id="KW-0472">Membrane</keyword>
<feature type="transmembrane region" description="Helical" evidence="6">
    <location>
        <begin position="96"/>
        <end position="115"/>
    </location>
</feature>
<dbReference type="Proteomes" id="UP000010422">
    <property type="component" value="Unassembled WGS sequence"/>
</dbReference>
<comment type="subcellular location">
    <subcellularLocation>
        <location evidence="1">Endomembrane system</location>
        <topology evidence="1">Multi-pass membrane protein</topology>
    </subcellularLocation>
</comment>
<proteinExistence type="predicted"/>
<evidence type="ECO:0000256" key="3">
    <source>
        <dbReference type="ARBA" id="ARBA00022989"/>
    </source>
</evidence>
<dbReference type="GO" id="GO:0012505">
    <property type="term" value="C:endomembrane system"/>
    <property type="evidence" value="ECO:0007669"/>
    <property type="project" value="UniProtKB-SubCell"/>
</dbReference>
<dbReference type="InParanoid" id="L0PEJ4"/>
<accession>L0PEJ4</accession>
<keyword evidence="2 6" id="KW-0812">Transmembrane</keyword>